<reference evidence="1" key="1">
    <citation type="submission" date="2000-07" db="EMBL/GenBank/DDBJ databases">
        <title>The European IMAGE consortium for integrated Molecular analysis of human gene transcripts.</title>
        <authorList>
            <person name="Auffray C."/>
            <person name="Ansorge W."/>
            <person name="Ballabio A."/>
            <person name="Estivill X."/>
            <person name="Gibson K."/>
            <person name="Lehrach H."/>
            <person name="Poustka A."/>
            <person name="Lundeberg J."/>
        </authorList>
    </citation>
    <scope>NUCLEOTIDE SEQUENCE</scope>
</reference>
<dbReference type="EMBL" id="AL389951">
    <property type="protein sequence ID" value="CAB97529.1"/>
    <property type="molecule type" value="mRNA"/>
</dbReference>
<organism evidence="1">
    <name type="scientific">Homo sapiens</name>
    <name type="common">Human</name>
    <dbReference type="NCBI Taxonomy" id="9606"/>
    <lineage>
        <taxon>Eukaryota</taxon>
        <taxon>Metazoa</taxon>
        <taxon>Chordata</taxon>
        <taxon>Craniata</taxon>
        <taxon>Vertebrata</taxon>
        <taxon>Euteleostomi</taxon>
        <taxon>Mammalia</taxon>
        <taxon>Eutheria</taxon>
        <taxon>Euarchontoglires</taxon>
        <taxon>Primates</taxon>
        <taxon>Haplorrhini</taxon>
        <taxon>Catarrhini</taxon>
        <taxon>Hominidae</taxon>
        <taxon>Homo</taxon>
    </lineage>
</organism>
<evidence type="ECO:0000313" key="1">
    <source>
        <dbReference type="EMBL" id="CAB97529.1"/>
    </source>
</evidence>
<protein>
    <submittedName>
        <fullName evidence="1">NPAP60L</fullName>
    </submittedName>
</protein>
<name>Q9NPQ3_HUMAN</name>
<dbReference type="AlphaFoldDB" id="Q9NPQ3"/>
<feature type="non-terminal residue" evidence="1">
    <location>
        <position position="1"/>
    </location>
</feature>
<accession>Q9NPQ3</accession>
<reference evidence="1" key="2">
    <citation type="submission" date="2000-07" db="EMBL/GenBank/DDBJ databases">
        <authorList>
            <person name="Pluvinet R."/>
            <person name="Estivill X."/>
            <person name="Escarceller M."/>
            <person name="Sumoy L."/>
        </authorList>
    </citation>
    <scope>NUCLEOTIDE SEQUENCE</scope>
</reference>
<proteinExistence type="evidence at transcript level"/>
<sequence>PARMQTSCTKFYWRKRMPEHAKSAAELLPSCCCFHRPLVSFSSLL</sequence>